<evidence type="ECO:0000313" key="1">
    <source>
        <dbReference type="EMBL" id="RTJ79612.1"/>
    </source>
</evidence>
<name>A0A431EEJ9_CAMJU</name>
<comment type="caution">
    <text evidence="1">The sequence shown here is derived from an EMBL/GenBank/DDBJ whole genome shotgun (WGS) entry which is preliminary data.</text>
</comment>
<proteinExistence type="predicted"/>
<protein>
    <submittedName>
        <fullName evidence="1">Uncharacterized protein</fullName>
    </submittedName>
</protein>
<accession>A0A431EEJ9</accession>
<organism evidence="1 2">
    <name type="scientific">Campylobacter jejuni</name>
    <dbReference type="NCBI Taxonomy" id="197"/>
    <lineage>
        <taxon>Bacteria</taxon>
        <taxon>Pseudomonadati</taxon>
        <taxon>Campylobacterota</taxon>
        <taxon>Epsilonproteobacteria</taxon>
        <taxon>Campylobacterales</taxon>
        <taxon>Campylobacteraceae</taxon>
        <taxon>Campylobacter</taxon>
    </lineage>
</organism>
<sequence length="234" mass="27250">MTLKDLERLVELNESTSSSGNWRAAGFIYDDVFDNPRYFVCITDGTQVFFKPDDSPFLNYAKLSDLEILAKRADMTSNDTFAEYFKRYFDDCNIRTKDSEYNLDRIVNNFLTNFVNSSSFVYVYAKLSAEEFPILVFCDNKQNITDITIGLPGEIPRSISNLSYALDRSSEEIRNKFDRKYGTGHQALYNFIKDSAKRSKGDNAKFVKNLQEFFDTSFDKNYTLKNVRLYKDFH</sequence>
<dbReference type="AlphaFoldDB" id="A0A431EEJ9"/>
<dbReference type="EMBL" id="PRBV01000005">
    <property type="protein sequence ID" value="RTJ79612.1"/>
    <property type="molecule type" value="Genomic_DNA"/>
</dbReference>
<reference evidence="1" key="1">
    <citation type="journal article" date="2019" name="Appl. Environ. Microbiol.">
        <title>Population genetics and characterization of Campylobacter jejuni isolates in western jackdaws and game birds in Finland.</title>
        <authorList>
            <person name="Kovanen S."/>
            <person name="Rossi M."/>
            <person name="Pohja-Mykra M."/>
            <person name="Nieminen T."/>
            <person name="Raunio-Saarnisto M."/>
            <person name="Sauvala M."/>
            <person name="Fredriksson-Ahomaa M."/>
            <person name="Hanninen M.L."/>
            <person name="Kivisto R."/>
        </authorList>
    </citation>
    <scope>NUCLEOTIDE SEQUENCE [LARGE SCALE GENOMIC DNA]</scope>
    <source>
        <strain evidence="1">CB313</strain>
    </source>
</reference>
<dbReference type="RefSeq" id="WP_126232171.1">
    <property type="nucleotide sequence ID" value="NZ_PRBV01000005.1"/>
</dbReference>
<evidence type="ECO:0000313" key="2">
    <source>
        <dbReference type="Proteomes" id="UP000288507"/>
    </source>
</evidence>
<dbReference type="Proteomes" id="UP000288507">
    <property type="component" value="Unassembled WGS sequence"/>
</dbReference>
<gene>
    <name evidence="1" type="ORF">C3H57_04375</name>
</gene>